<proteinExistence type="inferred from homology"/>
<feature type="domain" description="NADP-dependent oxidoreductase" evidence="7">
    <location>
        <begin position="18"/>
        <end position="262"/>
    </location>
</feature>
<evidence type="ECO:0000256" key="4">
    <source>
        <dbReference type="PIRSR" id="PIRSR000097-1"/>
    </source>
</evidence>
<keyword evidence="2" id="KW-0521">NADP</keyword>
<organism evidence="8 9">
    <name type="scientific">Streptomyces finlayi</name>
    <dbReference type="NCBI Taxonomy" id="67296"/>
    <lineage>
        <taxon>Bacteria</taxon>
        <taxon>Bacillati</taxon>
        <taxon>Actinomycetota</taxon>
        <taxon>Actinomycetes</taxon>
        <taxon>Kitasatosporales</taxon>
        <taxon>Streptomycetaceae</taxon>
        <taxon>Streptomyces</taxon>
    </lineage>
</organism>
<gene>
    <name evidence="8" type="ORF">GCM10010334_39530</name>
</gene>
<dbReference type="GO" id="GO:0016616">
    <property type="term" value="F:oxidoreductase activity, acting on the CH-OH group of donors, NAD or NADP as acceptor"/>
    <property type="evidence" value="ECO:0007669"/>
    <property type="project" value="UniProtKB-ARBA"/>
</dbReference>
<dbReference type="SUPFAM" id="SSF51430">
    <property type="entry name" value="NAD(P)-linked oxidoreductase"/>
    <property type="match status" value="1"/>
</dbReference>
<dbReference type="InterPro" id="IPR036812">
    <property type="entry name" value="NAD(P)_OxRdtase_dom_sf"/>
</dbReference>
<dbReference type="InterPro" id="IPR023210">
    <property type="entry name" value="NADP_OxRdtase_dom"/>
</dbReference>
<dbReference type="PRINTS" id="PR00069">
    <property type="entry name" value="ALDKETRDTASE"/>
</dbReference>
<evidence type="ECO:0000256" key="1">
    <source>
        <dbReference type="ARBA" id="ARBA00007905"/>
    </source>
</evidence>
<sequence length="276" mass="29865">MSKVPSLTLNNGVEMPQLGFGVWQVPDDEATTAVSTALEAGYRSIDTAAIYGNEEGTGRALASSGIARDELFVTTKLWNDKQGYDSTLRAFDESLGKLGLDYVDLYLIHWPAPGQNAYVDTFKAFEKILADGRARAIGVSNFLPEHLKTLLAETSVVPAVNQIELHPQLQQGELRALHQEHGIATEAWSPLGQGKGLLEVPTVLAVARKHGRTPAQAVLRWHLQLGNVVIPKSVTPSRIAENIDVFDFELDADDLAAFAALDEGKRLGLDPAVFGA</sequence>
<protein>
    <submittedName>
        <fullName evidence="8">Oxidoreductase</fullName>
    </submittedName>
</protein>
<evidence type="ECO:0000313" key="8">
    <source>
        <dbReference type="EMBL" id="GHC97790.1"/>
    </source>
</evidence>
<dbReference type="Gene3D" id="3.20.20.100">
    <property type="entry name" value="NADP-dependent oxidoreductase domain"/>
    <property type="match status" value="1"/>
</dbReference>
<dbReference type="AlphaFoldDB" id="A0A918WZJ8"/>
<name>A0A918WZJ8_9ACTN</name>
<dbReference type="Proteomes" id="UP000638353">
    <property type="component" value="Unassembled WGS sequence"/>
</dbReference>
<reference evidence="8" key="2">
    <citation type="submission" date="2020-09" db="EMBL/GenBank/DDBJ databases">
        <authorList>
            <person name="Sun Q."/>
            <person name="Ohkuma M."/>
        </authorList>
    </citation>
    <scope>NUCLEOTIDE SEQUENCE</scope>
    <source>
        <strain evidence="8">JCM 4637</strain>
    </source>
</reference>
<dbReference type="RefSeq" id="WP_189824431.1">
    <property type="nucleotide sequence ID" value="NZ_BMVC01000007.1"/>
</dbReference>
<evidence type="ECO:0000259" key="7">
    <source>
        <dbReference type="Pfam" id="PF00248"/>
    </source>
</evidence>
<dbReference type="PROSITE" id="PS00063">
    <property type="entry name" value="ALDOKETO_REDUCTASE_3"/>
    <property type="match status" value="1"/>
</dbReference>
<feature type="active site" description="Proton donor" evidence="4">
    <location>
        <position position="51"/>
    </location>
</feature>
<evidence type="ECO:0000313" key="9">
    <source>
        <dbReference type="Proteomes" id="UP000638353"/>
    </source>
</evidence>
<reference evidence="8" key="1">
    <citation type="journal article" date="2014" name="Int. J. Syst. Evol. Microbiol.">
        <title>Complete genome sequence of Corynebacterium casei LMG S-19264T (=DSM 44701T), isolated from a smear-ripened cheese.</title>
        <authorList>
            <consortium name="US DOE Joint Genome Institute (JGI-PGF)"/>
            <person name="Walter F."/>
            <person name="Albersmeier A."/>
            <person name="Kalinowski J."/>
            <person name="Ruckert C."/>
        </authorList>
    </citation>
    <scope>NUCLEOTIDE SEQUENCE</scope>
    <source>
        <strain evidence="8">JCM 4637</strain>
    </source>
</reference>
<comment type="caution">
    <text evidence="8">The sequence shown here is derived from an EMBL/GenBank/DDBJ whole genome shotgun (WGS) entry which is preliminary data.</text>
</comment>
<dbReference type="PANTHER" id="PTHR43827:SF3">
    <property type="entry name" value="NADP-DEPENDENT OXIDOREDUCTASE DOMAIN-CONTAINING PROTEIN"/>
    <property type="match status" value="1"/>
</dbReference>
<keyword evidence="3" id="KW-0560">Oxidoreductase</keyword>
<evidence type="ECO:0000256" key="6">
    <source>
        <dbReference type="PIRSR" id="PIRSR000097-3"/>
    </source>
</evidence>
<evidence type="ECO:0000256" key="3">
    <source>
        <dbReference type="ARBA" id="ARBA00023002"/>
    </source>
</evidence>
<dbReference type="InterPro" id="IPR020471">
    <property type="entry name" value="AKR"/>
</dbReference>
<comment type="similarity">
    <text evidence="1">Belongs to the aldo/keto reductase family.</text>
</comment>
<dbReference type="PROSITE" id="PS00062">
    <property type="entry name" value="ALDOKETO_REDUCTASE_2"/>
    <property type="match status" value="1"/>
</dbReference>
<accession>A0A918WZJ8</accession>
<evidence type="ECO:0000256" key="2">
    <source>
        <dbReference type="ARBA" id="ARBA00022857"/>
    </source>
</evidence>
<dbReference type="FunFam" id="3.20.20.100:FF:000015">
    <property type="entry name" value="Oxidoreductase, aldo/keto reductase family"/>
    <property type="match status" value="1"/>
</dbReference>
<dbReference type="PIRSF" id="PIRSF000097">
    <property type="entry name" value="AKR"/>
    <property type="match status" value="1"/>
</dbReference>
<evidence type="ECO:0000256" key="5">
    <source>
        <dbReference type="PIRSR" id="PIRSR000097-2"/>
    </source>
</evidence>
<dbReference type="EMBL" id="BMVC01000007">
    <property type="protein sequence ID" value="GHC97790.1"/>
    <property type="molecule type" value="Genomic_DNA"/>
</dbReference>
<dbReference type="PANTHER" id="PTHR43827">
    <property type="entry name" value="2,5-DIKETO-D-GLUCONIC ACID REDUCTASE"/>
    <property type="match status" value="1"/>
</dbReference>
<dbReference type="InterPro" id="IPR018170">
    <property type="entry name" value="Aldo/ket_reductase_CS"/>
</dbReference>
<dbReference type="Pfam" id="PF00248">
    <property type="entry name" value="Aldo_ket_red"/>
    <property type="match status" value="1"/>
</dbReference>
<feature type="site" description="Lowers pKa of active site Tyr" evidence="6">
    <location>
        <position position="76"/>
    </location>
</feature>
<feature type="binding site" evidence="5">
    <location>
        <position position="109"/>
    </location>
    <ligand>
        <name>substrate</name>
    </ligand>
</feature>